<dbReference type="RefSeq" id="WP_069936684.1">
    <property type="nucleotide sequence ID" value="NZ_MAMP01000001.1"/>
</dbReference>
<dbReference type="OrthoDB" id="1922895at2"/>
<keyword evidence="1" id="KW-0472">Membrane</keyword>
<dbReference type="AlphaFoldDB" id="A0A1E7DU12"/>
<reference evidence="2 3" key="1">
    <citation type="submission" date="2016-06" db="EMBL/GenBank/DDBJ databases">
        <title>Domibacillus iocasae genome sequencing.</title>
        <authorList>
            <person name="Verma A."/>
            <person name="Pal Y."/>
            <person name="Ojha A.K."/>
            <person name="Krishnamurthi S."/>
        </authorList>
    </citation>
    <scope>NUCLEOTIDE SEQUENCE [LARGE SCALE GENOMIC DNA]</scope>
    <source>
        <strain evidence="2 3">DSM 29979</strain>
    </source>
</reference>
<feature type="transmembrane region" description="Helical" evidence="1">
    <location>
        <begin position="7"/>
        <end position="30"/>
    </location>
</feature>
<feature type="transmembrane region" description="Helical" evidence="1">
    <location>
        <begin position="36"/>
        <end position="55"/>
    </location>
</feature>
<gene>
    <name evidence="2" type="ORF">BA724_00205</name>
</gene>
<comment type="caution">
    <text evidence="2">The sequence shown here is derived from an EMBL/GenBank/DDBJ whole genome shotgun (WGS) entry which is preliminary data.</text>
</comment>
<sequence>MKQRWKSYGLWIAVAALVGMVLQDFGVMIPPERYDAYVDILLTIAVLGGIINNPGGNEQRN</sequence>
<organism evidence="2 3">
    <name type="scientific">Domibacillus iocasae</name>
    <dbReference type="NCBI Taxonomy" id="1714016"/>
    <lineage>
        <taxon>Bacteria</taxon>
        <taxon>Bacillati</taxon>
        <taxon>Bacillota</taxon>
        <taxon>Bacilli</taxon>
        <taxon>Bacillales</taxon>
        <taxon>Bacillaceae</taxon>
        <taxon>Domibacillus</taxon>
    </lineage>
</organism>
<keyword evidence="1" id="KW-1133">Transmembrane helix</keyword>
<accession>A0A1E7DU12</accession>
<name>A0A1E7DU12_9BACI</name>
<evidence type="ECO:0000256" key="1">
    <source>
        <dbReference type="SAM" id="Phobius"/>
    </source>
</evidence>
<evidence type="ECO:0000313" key="3">
    <source>
        <dbReference type="Proteomes" id="UP000095658"/>
    </source>
</evidence>
<keyword evidence="3" id="KW-1185">Reference proteome</keyword>
<evidence type="ECO:0000313" key="2">
    <source>
        <dbReference type="EMBL" id="OES46519.1"/>
    </source>
</evidence>
<dbReference type="Proteomes" id="UP000095658">
    <property type="component" value="Unassembled WGS sequence"/>
</dbReference>
<proteinExistence type="predicted"/>
<protein>
    <submittedName>
        <fullName evidence="2">Holin</fullName>
    </submittedName>
</protein>
<keyword evidence="1" id="KW-0812">Transmembrane</keyword>
<dbReference type="EMBL" id="MAMP01000001">
    <property type="protein sequence ID" value="OES46519.1"/>
    <property type="molecule type" value="Genomic_DNA"/>
</dbReference>